<organism evidence="2 3">
    <name type="scientific">Aspergillus bombycis</name>
    <dbReference type="NCBI Taxonomy" id="109264"/>
    <lineage>
        <taxon>Eukaryota</taxon>
        <taxon>Fungi</taxon>
        <taxon>Dikarya</taxon>
        <taxon>Ascomycota</taxon>
        <taxon>Pezizomycotina</taxon>
        <taxon>Eurotiomycetes</taxon>
        <taxon>Eurotiomycetidae</taxon>
        <taxon>Eurotiales</taxon>
        <taxon>Aspergillaceae</taxon>
        <taxon>Aspergillus</taxon>
    </lineage>
</organism>
<proteinExistence type="predicted"/>
<keyword evidence="3" id="KW-1185">Reference proteome</keyword>
<comment type="caution">
    <text evidence="2">The sequence shown here is derived from an EMBL/GenBank/DDBJ whole genome shotgun (WGS) entry which is preliminary data.</text>
</comment>
<reference evidence="2 3" key="1">
    <citation type="journal article" date="2016" name="Genome Biol. Evol.">
        <title>Draft genome sequence of an aflatoxigenic Aspergillus species, A. bombycis.</title>
        <authorList>
            <person name="Moore G.G."/>
            <person name="Mack B.M."/>
            <person name="Beltz S.B."/>
            <person name="Gilbert M.K."/>
        </authorList>
    </citation>
    <scope>NUCLEOTIDE SEQUENCE [LARGE SCALE GENOMIC DNA]</scope>
    <source>
        <strain evidence="3">NRRL 26010</strain>
    </source>
</reference>
<feature type="compositionally biased region" description="Polar residues" evidence="1">
    <location>
        <begin position="1"/>
        <end position="16"/>
    </location>
</feature>
<dbReference type="AlphaFoldDB" id="A0A1F8AFP4"/>
<dbReference type="RefSeq" id="XP_022394280.1">
    <property type="nucleotide sequence ID" value="XM_022528021.1"/>
</dbReference>
<evidence type="ECO:0000313" key="3">
    <source>
        <dbReference type="Proteomes" id="UP000179179"/>
    </source>
</evidence>
<feature type="region of interest" description="Disordered" evidence="1">
    <location>
        <begin position="1"/>
        <end position="22"/>
    </location>
</feature>
<dbReference type="Proteomes" id="UP000179179">
    <property type="component" value="Unassembled WGS sequence"/>
</dbReference>
<accession>A0A1F8AFP4</accession>
<evidence type="ECO:0000313" key="2">
    <source>
        <dbReference type="EMBL" id="OGM50563.1"/>
    </source>
</evidence>
<name>A0A1F8AFP4_9EURO</name>
<dbReference type="GeneID" id="34444281"/>
<dbReference type="EMBL" id="LYCR01000003">
    <property type="protein sequence ID" value="OGM50563.1"/>
    <property type="molecule type" value="Genomic_DNA"/>
</dbReference>
<evidence type="ECO:0000256" key="1">
    <source>
        <dbReference type="SAM" id="MobiDB-lite"/>
    </source>
</evidence>
<dbReference type="OrthoDB" id="4496818at2759"/>
<sequence length="115" mass="13007">MALTSLSRKSSPNQTKRPPPKNLINIAGIPKDVLREELLKALNPFTMKDKAIEEFFNRHSILSGFIDKPLSYAVGKYIRPKDFLDASGLGKRCDPNIICETVQKLRYKYPLNTTA</sequence>
<gene>
    <name evidence="2" type="ORF">ABOM_000891</name>
</gene>
<protein>
    <submittedName>
        <fullName evidence="2">Uncharacterized protein</fullName>
    </submittedName>
</protein>